<comment type="caution">
    <text evidence="1">The sequence shown here is derived from an EMBL/GenBank/DDBJ whole genome shotgun (WGS) entry which is preliminary data.</text>
</comment>
<evidence type="ECO:0000313" key="1">
    <source>
        <dbReference type="EMBL" id="RAR62830.1"/>
    </source>
</evidence>
<dbReference type="OrthoDB" id="9799091at2"/>
<sequence length="107" mass="12250">MADDKAVRGELIDESTLTLEELARACAVEADWVIERVESGLLADGSRYVTSQRFTSQRFTSRDLTRARRLRQVERDFEAEPELAALVADLLEEVERLRTRLRARGRA</sequence>
<organism evidence="1 2">
    <name type="scientific">Onishia taeanensis</name>
    <dbReference type="NCBI Taxonomy" id="284577"/>
    <lineage>
        <taxon>Bacteria</taxon>
        <taxon>Pseudomonadati</taxon>
        <taxon>Pseudomonadota</taxon>
        <taxon>Gammaproteobacteria</taxon>
        <taxon>Oceanospirillales</taxon>
        <taxon>Halomonadaceae</taxon>
        <taxon>Onishia</taxon>
    </lineage>
</organism>
<accession>A0A328XSZ6</accession>
<evidence type="ECO:0000313" key="2">
    <source>
        <dbReference type="Proteomes" id="UP000249700"/>
    </source>
</evidence>
<dbReference type="AlphaFoldDB" id="A0A328XSZ6"/>
<name>A0A328XSZ6_9GAMM</name>
<protein>
    <submittedName>
        <fullName evidence="1">Chaperone modulatory protein CbpM</fullName>
    </submittedName>
</protein>
<dbReference type="Pfam" id="PF13591">
    <property type="entry name" value="MerR_2"/>
    <property type="match status" value="1"/>
</dbReference>
<gene>
    <name evidence="1" type="ORF">BCL93_10361</name>
</gene>
<dbReference type="RefSeq" id="WP_112054041.1">
    <property type="nucleotide sequence ID" value="NZ_QLSX01000003.1"/>
</dbReference>
<dbReference type="EMBL" id="QLSX01000003">
    <property type="protein sequence ID" value="RAR62830.1"/>
    <property type="molecule type" value="Genomic_DNA"/>
</dbReference>
<proteinExistence type="predicted"/>
<dbReference type="Proteomes" id="UP000249700">
    <property type="component" value="Unassembled WGS sequence"/>
</dbReference>
<reference evidence="1 2" key="1">
    <citation type="submission" date="2018-06" db="EMBL/GenBank/DDBJ databases">
        <title>Comparative analysis of microorganisms from saline springs in Andes Mountain Range, Colombia.</title>
        <authorList>
            <person name="Rubin E."/>
        </authorList>
    </citation>
    <scope>NUCLEOTIDE SEQUENCE [LARGE SCALE GENOMIC DNA]</scope>
    <source>
        <strain evidence="1 2">USBA-857</strain>
    </source>
</reference>
<dbReference type="Gene3D" id="1.10.1660.10">
    <property type="match status" value="1"/>
</dbReference>